<accession>A0AAD4X5X1</accession>
<gene>
    <name evidence="1" type="ORF">MKW98_009312</name>
</gene>
<protein>
    <submittedName>
        <fullName evidence="1">Uncharacterized protein</fullName>
    </submittedName>
</protein>
<comment type="caution">
    <text evidence="1">The sequence shown here is derived from an EMBL/GenBank/DDBJ whole genome shotgun (WGS) entry which is preliminary data.</text>
</comment>
<feature type="non-terminal residue" evidence="1">
    <location>
        <position position="80"/>
    </location>
</feature>
<evidence type="ECO:0000313" key="1">
    <source>
        <dbReference type="EMBL" id="KAI3845246.1"/>
    </source>
</evidence>
<organism evidence="1 2">
    <name type="scientific">Papaver atlanticum</name>
    <dbReference type="NCBI Taxonomy" id="357466"/>
    <lineage>
        <taxon>Eukaryota</taxon>
        <taxon>Viridiplantae</taxon>
        <taxon>Streptophyta</taxon>
        <taxon>Embryophyta</taxon>
        <taxon>Tracheophyta</taxon>
        <taxon>Spermatophyta</taxon>
        <taxon>Magnoliopsida</taxon>
        <taxon>Ranunculales</taxon>
        <taxon>Papaveraceae</taxon>
        <taxon>Papaveroideae</taxon>
        <taxon>Papaver</taxon>
    </lineage>
</organism>
<reference evidence="1" key="1">
    <citation type="submission" date="2022-04" db="EMBL/GenBank/DDBJ databases">
        <title>A functionally conserved STORR gene fusion in Papaver species that diverged 16.8 million years ago.</title>
        <authorList>
            <person name="Catania T."/>
        </authorList>
    </citation>
    <scope>NUCLEOTIDE SEQUENCE</scope>
    <source>
        <strain evidence="1">S-188037</strain>
    </source>
</reference>
<evidence type="ECO:0000313" key="2">
    <source>
        <dbReference type="Proteomes" id="UP001202328"/>
    </source>
</evidence>
<dbReference type="EMBL" id="JAJJMB010016680">
    <property type="protein sequence ID" value="KAI3845246.1"/>
    <property type="molecule type" value="Genomic_DNA"/>
</dbReference>
<name>A0AAD4X5X1_9MAGN</name>
<keyword evidence="2" id="KW-1185">Reference proteome</keyword>
<proteinExistence type="predicted"/>
<sequence length="80" mass="9413">SERDIRANLNSRDQKFVQDMWIYPILVVQAIQNCGNMRWLLGINCCGGIDGRVRVRIRTLAMSVTCRPLEKYRKREPNEF</sequence>
<dbReference type="AlphaFoldDB" id="A0AAD4X5X1"/>
<dbReference type="Proteomes" id="UP001202328">
    <property type="component" value="Unassembled WGS sequence"/>
</dbReference>